<evidence type="ECO:0000256" key="5">
    <source>
        <dbReference type="ARBA" id="ARBA00023015"/>
    </source>
</evidence>
<reference evidence="10" key="1">
    <citation type="journal article" date="2021" name="PeerJ">
        <title>Extensive microbial diversity within the chicken gut microbiome revealed by metagenomics and culture.</title>
        <authorList>
            <person name="Gilroy R."/>
            <person name="Ravi A."/>
            <person name="Getino M."/>
            <person name="Pursley I."/>
            <person name="Horton D.L."/>
            <person name="Alikhan N.F."/>
            <person name="Baker D."/>
            <person name="Gharbi K."/>
            <person name="Hall N."/>
            <person name="Watson M."/>
            <person name="Adriaenssens E.M."/>
            <person name="Foster-Nyarko E."/>
            <person name="Jarju S."/>
            <person name="Secka A."/>
            <person name="Antonio M."/>
            <person name="Oren A."/>
            <person name="Chaudhuri R.R."/>
            <person name="La Ragione R."/>
            <person name="Hildebrand F."/>
            <person name="Pallen M.J."/>
        </authorList>
    </citation>
    <scope>NUCLEOTIDE SEQUENCE</scope>
    <source>
        <strain evidence="10">USAMLcec2-132</strain>
    </source>
</reference>
<dbReference type="InterPro" id="IPR036555">
    <property type="entry name" value="NusA_N_sf"/>
</dbReference>
<comment type="function">
    <text evidence="7">Participates in both transcription termination and antitermination.</text>
</comment>
<dbReference type="SMART" id="SM00316">
    <property type="entry name" value="S1"/>
    <property type="match status" value="1"/>
</dbReference>
<dbReference type="Gene3D" id="3.30.300.20">
    <property type="match status" value="2"/>
</dbReference>
<dbReference type="Proteomes" id="UP000823891">
    <property type="component" value="Unassembled WGS sequence"/>
</dbReference>
<evidence type="ECO:0000256" key="6">
    <source>
        <dbReference type="ARBA" id="ARBA00023163"/>
    </source>
</evidence>
<dbReference type="CDD" id="cd04455">
    <property type="entry name" value="S1_NusA"/>
    <property type="match status" value="1"/>
</dbReference>
<evidence type="ECO:0000256" key="8">
    <source>
        <dbReference type="SAM" id="MobiDB-lite"/>
    </source>
</evidence>
<proteinExistence type="inferred from homology"/>
<organism evidence="10 11">
    <name type="scientific">Candidatus Eisenbergiella merdavium</name>
    <dbReference type="NCBI Taxonomy" id="2838551"/>
    <lineage>
        <taxon>Bacteria</taxon>
        <taxon>Bacillati</taxon>
        <taxon>Bacillota</taxon>
        <taxon>Clostridia</taxon>
        <taxon>Lachnospirales</taxon>
        <taxon>Lachnospiraceae</taxon>
        <taxon>Eisenbergiella</taxon>
    </lineage>
</organism>
<dbReference type="FunFam" id="3.30.300.20:FF:000002">
    <property type="entry name" value="Transcription termination/antitermination protein NusA"/>
    <property type="match status" value="1"/>
</dbReference>
<dbReference type="InterPro" id="IPR013735">
    <property type="entry name" value="TF_NusA_N"/>
</dbReference>
<accession>A0A9D2SQ91</accession>
<reference evidence="10" key="2">
    <citation type="submission" date="2021-04" db="EMBL/GenBank/DDBJ databases">
        <authorList>
            <person name="Gilroy R."/>
        </authorList>
    </citation>
    <scope>NUCLEOTIDE SEQUENCE</scope>
    <source>
        <strain evidence="10">USAMLcec2-132</strain>
    </source>
</reference>
<dbReference type="InterPro" id="IPR058582">
    <property type="entry name" value="KH_NusA_2nd"/>
</dbReference>
<dbReference type="CDD" id="cd22529">
    <property type="entry name" value="KH-II_NusA_rpt2"/>
    <property type="match status" value="1"/>
</dbReference>
<feature type="domain" description="S1 motif" evidence="9">
    <location>
        <begin position="136"/>
        <end position="202"/>
    </location>
</feature>
<keyword evidence="1 7" id="KW-0806">Transcription termination</keyword>
<dbReference type="SUPFAM" id="SSF54814">
    <property type="entry name" value="Prokaryotic type KH domain (KH-domain type II)"/>
    <property type="match status" value="2"/>
</dbReference>
<dbReference type="GO" id="GO:0003700">
    <property type="term" value="F:DNA-binding transcription factor activity"/>
    <property type="evidence" value="ECO:0007669"/>
    <property type="project" value="InterPro"/>
</dbReference>
<dbReference type="GO" id="GO:0006353">
    <property type="term" value="P:DNA-templated transcription termination"/>
    <property type="evidence" value="ECO:0007669"/>
    <property type="project" value="UniProtKB-UniRule"/>
</dbReference>
<dbReference type="InterPro" id="IPR015946">
    <property type="entry name" value="KH_dom-like_a/b"/>
</dbReference>
<comment type="caution">
    <text evidence="10">The sequence shown here is derived from an EMBL/GenBank/DDBJ whole genome shotgun (WGS) entry which is preliminary data.</text>
</comment>
<feature type="compositionally biased region" description="Acidic residues" evidence="8">
    <location>
        <begin position="399"/>
        <end position="414"/>
    </location>
</feature>
<dbReference type="InterPro" id="IPR025249">
    <property type="entry name" value="TF_NusA_KH_1st"/>
</dbReference>
<dbReference type="Pfam" id="PF13184">
    <property type="entry name" value="KH_NusA_1st"/>
    <property type="match status" value="1"/>
</dbReference>
<dbReference type="Gene3D" id="3.30.1480.10">
    <property type="entry name" value="NusA, N-terminal domain"/>
    <property type="match status" value="1"/>
</dbReference>
<evidence type="ECO:0000256" key="3">
    <source>
        <dbReference type="ARBA" id="ARBA00022814"/>
    </source>
</evidence>
<dbReference type="InterPro" id="IPR003029">
    <property type="entry name" value="S1_domain"/>
</dbReference>
<dbReference type="PANTHER" id="PTHR22648">
    <property type="entry name" value="TRANSCRIPTION TERMINATION FACTOR NUSA"/>
    <property type="match status" value="1"/>
</dbReference>
<dbReference type="EMBL" id="DWWS01000040">
    <property type="protein sequence ID" value="HJC24223.1"/>
    <property type="molecule type" value="Genomic_DNA"/>
</dbReference>
<evidence type="ECO:0000313" key="11">
    <source>
        <dbReference type="Proteomes" id="UP000823891"/>
    </source>
</evidence>
<evidence type="ECO:0000256" key="1">
    <source>
        <dbReference type="ARBA" id="ARBA00022472"/>
    </source>
</evidence>
<dbReference type="GO" id="GO:0005829">
    <property type="term" value="C:cytosol"/>
    <property type="evidence" value="ECO:0007669"/>
    <property type="project" value="TreeGrafter"/>
</dbReference>
<dbReference type="Pfam" id="PF26594">
    <property type="entry name" value="KH_NusA_2nd"/>
    <property type="match status" value="1"/>
</dbReference>
<comment type="similarity">
    <text evidence="7">Belongs to the NusA family.</text>
</comment>
<feature type="region of interest" description="Disordered" evidence="8">
    <location>
        <begin position="366"/>
        <end position="433"/>
    </location>
</feature>
<gene>
    <name evidence="7 10" type="primary">nusA</name>
    <name evidence="10" type="ORF">H9761_11035</name>
</gene>
<dbReference type="HAMAP" id="MF_00945_B">
    <property type="entry name" value="NusA_B"/>
    <property type="match status" value="1"/>
</dbReference>
<protein>
    <recommendedName>
        <fullName evidence="7">Transcription termination/antitermination protein NusA</fullName>
    </recommendedName>
</protein>
<comment type="subcellular location">
    <subcellularLocation>
        <location evidence="7">Cytoplasm</location>
    </subcellularLocation>
</comment>
<comment type="subunit">
    <text evidence="7">Monomer. Binds directly to the core enzyme of the DNA-dependent RNA polymerase and to nascent RNA.</text>
</comment>
<dbReference type="SUPFAM" id="SSF50249">
    <property type="entry name" value="Nucleic acid-binding proteins"/>
    <property type="match status" value="1"/>
</dbReference>
<dbReference type="SUPFAM" id="SSF69705">
    <property type="entry name" value="Transcription factor NusA, N-terminal domain"/>
    <property type="match status" value="1"/>
</dbReference>
<dbReference type="InterPro" id="IPR012340">
    <property type="entry name" value="NA-bd_OB-fold"/>
</dbReference>
<dbReference type="FunFam" id="3.30.300.20:FF:000005">
    <property type="entry name" value="Transcription termination/antitermination protein NusA"/>
    <property type="match status" value="1"/>
</dbReference>
<evidence type="ECO:0000256" key="2">
    <source>
        <dbReference type="ARBA" id="ARBA00022490"/>
    </source>
</evidence>
<name>A0A9D2SQ91_9FIRM</name>
<dbReference type="PROSITE" id="PS50084">
    <property type="entry name" value="KH_TYPE_1"/>
    <property type="match status" value="1"/>
</dbReference>
<keyword evidence="2 7" id="KW-0963">Cytoplasm</keyword>
<evidence type="ECO:0000256" key="4">
    <source>
        <dbReference type="ARBA" id="ARBA00022884"/>
    </source>
</evidence>
<keyword evidence="3 7" id="KW-0889">Transcription antitermination</keyword>
<dbReference type="Gene3D" id="2.40.50.140">
    <property type="entry name" value="Nucleic acid-binding proteins"/>
    <property type="match status" value="1"/>
</dbReference>
<dbReference type="Pfam" id="PF08529">
    <property type="entry name" value="NusA_N"/>
    <property type="match status" value="1"/>
</dbReference>
<dbReference type="InterPro" id="IPR010213">
    <property type="entry name" value="TF_NusA"/>
</dbReference>
<dbReference type="NCBIfam" id="TIGR01953">
    <property type="entry name" value="NusA"/>
    <property type="match status" value="1"/>
</dbReference>
<dbReference type="AlphaFoldDB" id="A0A9D2SQ91"/>
<dbReference type="InterPro" id="IPR030842">
    <property type="entry name" value="TF_NusA_bacterial"/>
</dbReference>
<feature type="compositionally biased region" description="Acidic residues" evidence="8">
    <location>
        <begin position="420"/>
        <end position="433"/>
    </location>
</feature>
<dbReference type="PANTHER" id="PTHR22648:SF0">
    <property type="entry name" value="TRANSCRIPTION TERMINATION_ANTITERMINATION PROTEIN NUSA"/>
    <property type="match status" value="1"/>
</dbReference>
<dbReference type="FunFam" id="3.30.1480.10:FF:000002">
    <property type="entry name" value="Transcription termination/antitermination protein NusA"/>
    <property type="match status" value="1"/>
</dbReference>
<sequence length="433" mass="48703">MNKELMEALDILEKEKEISKETLFDAIETSLLTACKNHFGKADNVKVEINRETCDFLVYAEKEVVPTEDDVEDDVLQIALEDAREISKRAEVGDVIHVEIKSKEFGRIATQNAKNVILQKIREEERSAIFNQYYEKEKDVVTGVVQRYVGRNISINLGKADALLNESEQVKGEVFRPTERIKVYILEVKNTPKGPRILVSRTHPELVKRLFEAEVTEIRDGTVEIRSIAREAGSRTKMAVWSNNPNVDAVGACVGMNGARVNAIVDELRGEKIDIVNWDENPGNLIQNALSPAKIVAVFADPDEKTAKVVVPDYQLSLAIGKEGQNARLAARLTGYKIDIKSETQAKDAPGFRYEDYLDDFEDEEYEEDYDGYEEESYEEEGQPEEGYDELPSDAQELFGEEEPAGEFPAEDGEPLGNEEIPEGDFAEAPEEE</sequence>
<dbReference type="GO" id="GO:0003723">
    <property type="term" value="F:RNA binding"/>
    <property type="evidence" value="ECO:0007669"/>
    <property type="project" value="UniProtKB-UniRule"/>
</dbReference>
<dbReference type="CDD" id="cd02134">
    <property type="entry name" value="KH-II_NusA_rpt1"/>
    <property type="match status" value="1"/>
</dbReference>
<keyword evidence="5 7" id="KW-0805">Transcription regulation</keyword>
<evidence type="ECO:0000259" key="9">
    <source>
        <dbReference type="SMART" id="SM00316"/>
    </source>
</evidence>
<keyword evidence="4 7" id="KW-0694">RNA-binding</keyword>
<dbReference type="GO" id="GO:0031564">
    <property type="term" value="P:transcription antitermination"/>
    <property type="evidence" value="ECO:0007669"/>
    <property type="project" value="UniProtKB-UniRule"/>
</dbReference>
<feature type="compositionally biased region" description="Acidic residues" evidence="8">
    <location>
        <begin position="366"/>
        <end position="392"/>
    </location>
</feature>
<keyword evidence="6 7" id="KW-0804">Transcription</keyword>
<dbReference type="InterPro" id="IPR009019">
    <property type="entry name" value="KH_sf_prok-type"/>
</dbReference>
<evidence type="ECO:0000313" key="10">
    <source>
        <dbReference type="EMBL" id="HJC24223.1"/>
    </source>
</evidence>
<evidence type="ECO:0000256" key="7">
    <source>
        <dbReference type="HAMAP-Rule" id="MF_00945"/>
    </source>
</evidence>